<feature type="transmembrane region" description="Helical" evidence="1">
    <location>
        <begin position="38"/>
        <end position="55"/>
    </location>
</feature>
<gene>
    <name evidence="2" type="ORF">ETAA8_61690</name>
</gene>
<keyword evidence="1" id="KW-1133">Transmembrane helix</keyword>
<name>A0A517YLB3_9BACT</name>
<dbReference type="AlphaFoldDB" id="A0A517YLB3"/>
<reference evidence="2 3" key="1">
    <citation type="submission" date="2019-02" db="EMBL/GenBank/DDBJ databases">
        <title>Deep-cultivation of Planctomycetes and their phenomic and genomic characterization uncovers novel biology.</title>
        <authorList>
            <person name="Wiegand S."/>
            <person name="Jogler M."/>
            <person name="Boedeker C."/>
            <person name="Pinto D."/>
            <person name="Vollmers J."/>
            <person name="Rivas-Marin E."/>
            <person name="Kohn T."/>
            <person name="Peeters S.H."/>
            <person name="Heuer A."/>
            <person name="Rast P."/>
            <person name="Oberbeckmann S."/>
            <person name="Bunk B."/>
            <person name="Jeske O."/>
            <person name="Meyerdierks A."/>
            <person name="Storesund J.E."/>
            <person name="Kallscheuer N."/>
            <person name="Luecker S."/>
            <person name="Lage O.M."/>
            <person name="Pohl T."/>
            <person name="Merkel B.J."/>
            <person name="Hornburger P."/>
            <person name="Mueller R.-W."/>
            <person name="Bruemmer F."/>
            <person name="Labrenz M."/>
            <person name="Spormann A.M."/>
            <person name="Op den Camp H."/>
            <person name="Overmann J."/>
            <person name="Amann R."/>
            <person name="Jetten M.S.M."/>
            <person name="Mascher T."/>
            <person name="Medema M.H."/>
            <person name="Devos D.P."/>
            <person name="Kaster A.-K."/>
            <person name="Ovreas L."/>
            <person name="Rohde M."/>
            <person name="Galperin M.Y."/>
            <person name="Jogler C."/>
        </authorList>
    </citation>
    <scope>NUCLEOTIDE SEQUENCE [LARGE SCALE GENOMIC DNA]</scope>
    <source>
        <strain evidence="2 3">ETA_A8</strain>
    </source>
</reference>
<keyword evidence="1" id="KW-0812">Transmembrane</keyword>
<evidence type="ECO:0000313" key="3">
    <source>
        <dbReference type="Proteomes" id="UP000315017"/>
    </source>
</evidence>
<dbReference type="OrthoDB" id="8244161at2"/>
<evidence type="ECO:0000256" key="1">
    <source>
        <dbReference type="SAM" id="Phobius"/>
    </source>
</evidence>
<proteinExistence type="predicted"/>
<dbReference type="RefSeq" id="WP_145097448.1">
    <property type="nucleotide sequence ID" value="NZ_CP036274.1"/>
</dbReference>
<dbReference type="EMBL" id="CP036274">
    <property type="protein sequence ID" value="QDU31016.1"/>
    <property type="molecule type" value="Genomic_DNA"/>
</dbReference>
<dbReference type="KEGG" id="aagg:ETAA8_61690"/>
<protein>
    <submittedName>
        <fullName evidence="2">Uncharacterized protein</fullName>
    </submittedName>
</protein>
<keyword evidence="1" id="KW-0472">Membrane</keyword>
<evidence type="ECO:0000313" key="2">
    <source>
        <dbReference type="EMBL" id="QDU31016.1"/>
    </source>
</evidence>
<keyword evidence="3" id="KW-1185">Reference proteome</keyword>
<sequence>MNQNTKRSILRWTHILFGLPLIGFVYGPPAETEPYRYMFQYVFVPVLLLTGLWMWKGHVVERLIWKKAA</sequence>
<feature type="transmembrane region" description="Helical" evidence="1">
    <location>
        <begin position="9"/>
        <end position="26"/>
    </location>
</feature>
<dbReference type="Proteomes" id="UP000315017">
    <property type="component" value="Chromosome"/>
</dbReference>
<organism evidence="2 3">
    <name type="scientific">Anatilimnocola aggregata</name>
    <dbReference type="NCBI Taxonomy" id="2528021"/>
    <lineage>
        <taxon>Bacteria</taxon>
        <taxon>Pseudomonadati</taxon>
        <taxon>Planctomycetota</taxon>
        <taxon>Planctomycetia</taxon>
        <taxon>Pirellulales</taxon>
        <taxon>Pirellulaceae</taxon>
        <taxon>Anatilimnocola</taxon>
    </lineage>
</organism>
<accession>A0A517YLB3</accession>